<dbReference type="GO" id="GO:0003844">
    <property type="term" value="F:1,4-alpha-glucan branching enzyme activity"/>
    <property type="evidence" value="ECO:0007669"/>
    <property type="project" value="TreeGrafter"/>
</dbReference>
<dbReference type="AlphaFoldDB" id="A0A5B0S8J4"/>
<feature type="domain" description="Alpha-amylase/branching enzyme C-terminal all beta" evidence="2">
    <location>
        <begin position="79"/>
        <end position="172"/>
    </location>
</feature>
<comment type="caution">
    <text evidence="3">The sequence shown here is derived from an EMBL/GenBank/DDBJ whole genome shotgun (WGS) entry which is preliminary data.</text>
</comment>
<dbReference type="Gene3D" id="2.60.40.1180">
    <property type="entry name" value="Golgi alpha-mannosidase II"/>
    <property type="match status" value="1"/>
</dbReference>
<dbReference type="SUPFAM" id="SSF51011">
    <property type="entry name" value="Glycosyl hydrolase domain"/>
    <property type="match status" value="1"/>
</dbReference>
<dbReference type="Gene3D" id="3.20.20.80">
    <property type="entry name" value="Glycosidases"/>
    <property type="match status" value="1"/>
</dbReference>
<dbReference type="GO" id="GO:0043169">
    <property type="term" value="F:cation binding"/>
    <property type="evidence" value="ECO:0007669"/>
    <property type="project" value="InterPro"/>
</dbReference>
<dbReference type="InterPro" id="IPR013780">
    <property type="entry name" value="Glyco_hydro_b"/>
</dbReference>
<dbReference type="FunFam" id="2.60.40.1180:FF:000080">
    <property type="entry name" value="1,4-alpha-glucan-branching enzyme"/>
    <property type="match status" value="1"/>
</dbReference>
<evidence type="ECO:0000256" key="1">
    <source>
        <dbReference type="ARBA" id="ARBA00004964"/>
    </source>
</evidence>
<name>A0A5B0S8J4_PUCGR</name>
<sequence>MSQLPAIICDLMWKSILFQSPEWLDFPREGNGNSFHYARRQWNVVDDPLLRYKYLNNFDAAMNNLESQHKWLSSSHTFVSLKHESDRVVAFERGKLLFIFNFHPTQSYTDYRIGVEWEGKYQVVLSSDEKQRFGGHDRVDLQSEYFTTKMEWNNRKNYVQVYLPSRMVLVLGLKA</sequence>
<evidence type="ECO:0000313" key="3">
    <source>
        <dbReference type="EMBL" id="KAA1134426.1"/>
    </source>
</evidence>
<dbReference type="GO" id="GO:0005737">
    <property type="term" value="C:cytoplasm"/>
    <property type="evidence" value="ECO:0007669"/>
    <property type="project" value="TreeGrafter"/>
</dbReference>
<dbReference type="Proteomes" id="UP000325313">
    <property type="component" value="Unassembled WGS sequence"/>
</dbReference>
<dbReference type="EMBL" id="VDEP01000063">
    <property type="protein sequence ID" value="KAA1134426.1"/>
    <property type="molecule type" value="Genomic_DNA"/>
</dbReference>
<dbReference type="PANTHER" id="PTHR43651">
    <property type="entry name" value="1,4-ALPHA-GLUCAN-BRANCHING ENZYME"/>
    <property type="match status" value="1"/>
</dbReference>
<dbReference type="Pfam" id="PF02806">
    <property type="entry name" value="Alpha-amylase_C"/>
    <property type="match status" value="1"/>
</dbReference>
<evidence type="ECO:0000313" key="4">
    <source>
        <dbReference type="Proteomes" id="UP000325313"/>
    </source>
</evidence>
<proteinExistence type="predicted"/>
<dbReference type="InterPro" id="IPR006048">
    <property type="entry name" value="A-amylase/branching_C"/>
</dbReference>
<protein>
    <submittedName>
        <fullName evidence="3">Alpha-1,4-glucan branching enzyme</fullName>
    </submittedName>
</protein>
<organism evidence="3 4">
    <name type="scientific">Puccinia graminis f. sp. tritici</name>
    <dbReference type="NCBI Taxonomy" id="56615"/>
    <lineage>
        <taxon>Eukaryota</taxon>
        <taxon>Fungi</taxon>
        <taxon>Dikarya</taxon>
        <taxon>Basidiomycota</taxon>
        <taxon>Pucciniomycotina</taxon>
        <taxon>Pucciniomycetes</taxon>
        <taxon>Pucciniales</taxon>
        <taxon>Pucciniaceae</taxon>
        <taxon>Puccinia</taxon>
    </lineage>
</organism>
<reference evidence="3 4" key="1">
    <citation type="submission" date="2019-05" db="EMBL/GenBank/DDBJ databases">
        <title>Emergence of the Ug99 lineage of the wheat stem rust pathogen through somatic hybridization.</title>
        <authorList>
            <person name="Li F."/>
            <person name="Upadhyaya N.M."/>
            <person name="Sperschneider J."/>
            <person name="Matny O."/>
            <person name="Nguyen-Phuc H."/>
            <person name="Mago R."/>
            <person name="Raley C."/>
            <person name="Miller M.E."/>
            <person name="Silverstein K.A.T."/>
            <person name="Henningsen E."/>
            <person name="Hirsch C.D."/>
            <person name="Visser B."/>
            <person name="Pretorius Z.A."/>
            <person name="Steffenson B.J."/>
            <person name="Schwessinger B."/>
            <person name="Dodds P.N."/>
            <person name="Figueroa M."/>
        </authorList>
    </citation>
    <scope>NUCLEOTIDE SEQUENCE [LARGE SCALE GENOMIC DNA]</scope>
    <source>
        <strain evidence="3 4">Ug99</strain>
    </source>
</reference>
<gene>
    <name evidence="3" type="primary">GLC3_4</name>
    <name evidence="3" type="ORF">PGTUg99_001222</name>
</gene>
<accession>A0A5B0S8J4</accession>
<dbReference type="PANTHER" id="PTHR43651:SF3">
    <property type="entry name" value="1,4-ALPHA-GLUCAN-BRANCHING ENZYME"/>
    <property type="match status" value="1"/>
</dbReference>
<comment type="pathway">
    <text evidence="1">Glycan biosynthesis; glycogen biosynthesis.</text>
</comment>
<evidence type="ECO:0000259" key="2">
    <source>
        <dbReference type="Pfam" id="PF02806"/>
    </source>
</evidence>
<dbReference type="GO" id="GO:0005978">
    <property type="term" value="P:glycogen biosynthetic process"/>
    <property type="evidence" value="ECO:0007669"/>
    <property type="project" value="TreeGrafter"/>
</dbReference>